<organism evidence="5 6">
    <name type="scientific">Mycena pura</name>
    <dbReference type="NCBI Taxonomy" id="153505"/>
    <lineage>
        <taxon>Eukaryota</taxon>
        <taxon>Fungi</taxon>
        <taxon>Dikarya</taxon>
        <taxon>Basidiomycota</taxon>
        <taxon>Agaricomycotina</taxon>
        <taxon>Agaricomycetes</taxon>
        <taxon>Agaricomycetidae</taxon>
        <taxon>Agaricales</taxon>
        <taxon>Marasmiineae</taxon>
        <taxon>Mycenaceae</taxon>
        <taxon>Mycena</taxon>
    </lineage>
</organism>
<keyword evidence="2" id="KW-0560">Oxidoreductase</keyword>
<feature type="domain" description="3-beta hydroxysteroid dehydrogenase/isomerase" evidence="4">
    <location>
        <begin position="75"/>
        <end position="366"/>
    </location>
</feature>
<proteinExistence type="inferred from homology"/>
<evidence type="ECO:0000256" key="1">
    <source>
        <dbReference type="ARBA" id="ARBA00009219"/>
    </source>
</evidence>
<evidence type="ECO:0000256" key="3">
    <source>
        <dbReference type="SAM" id="Phobius"/>
    </source>
</evidence>
<dbReference type="PANTHER" id="PTHR43245:SF51">
    <property type="entry name" value="SHORT CHAIN DEHYDROGENASE_REDUCTASE FAMILY 42E, MEMBER 2"/>
    <property type="match status" value="1"/>
</dbReference>
<accession>A0AAD6YBD9</accession>
<dbReference type="Pfam" id="PF01073">
    <property type="entry name" value="3Beta_HSD"/>
    <property type="match status" value="1"/>
</dbReference>
<dbReference type="AlphaFoldDB" id="A0AAD6YBD9"/>
<gene>
    <name evidence="5" type="ORF">GGX14DRAFT_456571</name>
</gene>
<dbReference type="InterPro" id="IPR050177">
    <property type="entry name" value="Lipid_A_modif_metabolic_enz"/>
</dbReference>
<dbReference type="InterPro" id="IPR036291">
    <property type="entry name" value="NAD(P)-bd_dom_sf"/>
</dbReference>
<keyword evidence="6" id="KW-1185">Reference proteome</keyword>
<evidence type="ECO:0000259" key="4">
    <source>
        <dbReference type="Pfam" id="PF01073"/>
    </source>
</evidence>
<comment type="similarity">
    <text evidence="1">Belongs to the 3-beta-HSD family.</text>
</comment>
<protein>
    <submittedName>
        <fullName evidence="5">NAD(P)-binding protein</fullName>
    </submittedName>
</protein>
<feature type="transmembrane region" description="Helical" evidence="3">
    <location>
        <begin position="74"/>
        <end position="92"/>
    </location>
</feature>
<comment type="caution">
    <text evidence="5">The sequence shown here is derived from an EMBL/GenBank/DDBJ whole genome shotgun (WGS) entry which is preliminary data.</text>
</comment>
<name>A0AAD6YBD9_9AGAR</name>
<dbReference type="Gene3D" id="3.40.50.720">
    <property type="entry name" value="NAD(P)-binding Rossmann-like Domain"/>
    <property type="match status" value="1"/>
</dbReference>
<dbReference type="PANTHER" id="PTHR43245">
    <property type="entry name" value="BIFUNCTIONAL POLYMYXIN RESISTANCE PROTEIN ARNA"/>
    <property type="match status" value="1"/>
</dbReference>
<feature type="transmembrane region" description="Helical" evidence="3">
    <location>
        <begin position="6"/>
        <end position="23"/>
    </location>
</feature>
<dbReference type="Proteomes" id="UP001219525">
    <property type="component" value="Unassembled WGS sequence"/>
</dbReference>
<dbReference type="EMBL" id="JARJCW010000037">
    <property type="protein sequence ID" value="KAJ7207206.1"/>
    <property type="molecule type" value="Genomic_DNA"/>
</dbReference>
<evidence type="ECO:0000313" key="6">
    <source>
        <dbReference type="Proteomes" id="UP001219525"/>
    </source>
</evidence>
<evidence type="ECO:0000256" key="2">
    <source>
        <dbReference type="ARBA" id="ARBA00023002"/>
    </source>
</evidence>
<keyword evidence="3" id="KW-0812">Transmembrane</keyword>
<evidence type="ECO:0000313" key="5">
    <source>
        <dbReference type="EMBL" id="KAJ7207206.1"/>
    </source>
</evidence>
<feature type="transmembrane region" description="Helical" evidence="3">
    <location>
        <begin position="373"/>
        <end position="395"/>
    </location>
</feature>
<dbReference type="GO" id="GO:0016616">
    <property type="term" value="F:oxidoreductase activity, acting on the CH-OH group of donors, NAD or NADP as acceptor"/>
    <property type="evidence" value="ECO:0007669"/>
    <property type="project" value="InterPro"/>
</dbReference>
<dbReference type="InterPro" id="IPR002225">
    <property type="entry name" value="3Beta_OHSteriod_DH/Estase"/>
</dbReference>
<dbReference type="GO" id="GO:0006694">
    <property type="term" value="P:steroid biosynthetic process"/>
    <property type="evidence" value="ECO:0007669"/>
    <property type="project" value="InterPro"/>
</dbReference>
<reference evidence="5" key="1">
    <citation type="submission" date="2023-03" db="EMBL/GenBank/DDBJ databases">
        <title>Massive genome expansion in bonnet fungi (Mycena s.s.) driven by repeated elements and novel gene families across ecological guilds.</title>
        <authorList>
            <consortium name="Lawrence Berkeley National Laboratory"/>
            <person name="Harder C.B."/>
            <person name="Miyauchi S."/>
            <person name="Viragh M."/>
            <person name="Kuo A."/>
            <person name="Thoen E."/>
            <person name="Andreopoulos B."/>
            <person name="Lu D."/>
            <person name="Skrede I."/>
            <person name="Drula E."/>
            <person name="Henrissat B."/>
            <person name="Morin E."/>
            <person name="Kohler A."/>
            <person name="Barry K."/>
            <person name="LaButti K."/>
            <person name="Morin E."/>
            <person name="Salamov A."/>
            <person name="Lipzen A."/>
            <person name="Mereny Z."/>
            <person name="Hegedus B."/>
            <person name="Baldrian P."/>
            <person name="Stursova M."/>
            <person name="Weitz H."/>
            <person name="Taylor A."/>
            <person name="Grigoriev I.V."/>
            <person name="Nagy L.G."/>
            <person name="Martin F."/>
            <person name="Kauserud H."/>
        </authorList>
    </citation>
    <scope>NUCLEOTIDE SEQUENCE</scope>
    <source>
        <strain evidence="5">9144</strain>
    </source>
</reference>
<keyword evidence="3" id="KW-0472">Membrane</keyword>
<dbReference type="SUPFAM" id="SSF51735">
    <property type="entry name" value="NAD(P)-binding Rossmann-fold domains"/>
    <property type="match status" value="1"/>
</dbReference>
<sequence length="516" mass="56504">MASLWPVVQSLLPFVLLFLYIRLNDWRLTHIPKSALAVSPTRATPEDVRRTAVKLCKSPISIADQIPPKTGRRYIVVGGAGFLGGWIVVQLLERGEDPRRIRVLDIRAPVRHDLTTGRGKDVHFIQCDMSDAAAVNAAFSAPWPEEHACGPVPPTTVFHTAANIRFYEKTESLLPNSARVNVDGTKNILRAARDIGASIMIYTSSGSVSIRRTRFLLWPWEKEPRGFVQAINEDDALIPKRHDDFFSNYAVTKMEAERCVRAADKTRSGVGVLRTGCIRPGNGVFGPGGDMLCGAYLVRKVTPSWVDSIVQNFVYVENAAVAHLLYEQRLLELSAGSKTPDIGGQAFVIADPGPPPTYGDVYLVLSTLMDGEVVFPFLSPTMMILISHLIEWYYLARALGYRLARTLPPLPGDIVNLQPSLFNLVNVHLIFDDSRARAPPENGGLGYRGAWTTFEGLHKTVAEHKRGAMRSAQRSDVAGIGFGFGLGKAQKGVGRVNAEVSEKIGGVDPARVLGST</sequence>
<keyword evidence="3" id="KW-1133">Transmembrane helix</keyword>